<reference evidence="1" key="1">
    <citation type="journal article" date="2022" name="bioRxiv">
        <title>Sequencing and chromosome-scale assembly of the giantPleurodeles waltlgenome.</title>
        <authorList>
            <person name="Brown T."/>
            <person name="Elewa A."/>
            <person name="Iarovenko S."/>
            <person name="Subramanian E."/>
            <person name="Araus A.J."/>
            <person name="Petzold A."/>
            <person name="Susuki M."/>
            <person name="Suzuki K.-i.T."/>
            <person name="Hayashi T."/>
            <person name="Toyoda A."/>
            <person name="Oliveira C."/>
            <person name="Osipova E."/>
            <person name="Leigh N.D."/>
            <person name="Simon A."/>
            <person name="Yun M.H."/>
        </authorList>
    </citation>
    <scope>NUCLEOTIDE SEQUENCE</scope>
    <source>
        <strain evidence="1">20211129_DDA</strain>
        <tissue evidence="1">Liver</tissue>
    </source>
</reference>
<name>A0AAV7QW98_PLEWA</name>
<evidence type="ECO:0000313" key="1">
    <source>
        <dbReference type="EMBL" id="KAJ1144338.1"/>
    </source>
</evidence>
<evidence type="ECO:0000313" key="2">
    <source>
        <dbReference type="Proteomes" id="UP001066276"/>
    </source>
</evidence>
<protein>
    <submittedName>
        <fullName evidence="1">Uncharacterized protein</fullName>
    </submittedName>
</protein>
<gene>
    <name evidence="1" type="ORF">NDU88_010638</name>
</gene>
<organism evidence="1 2">
    <name type="scientific">Pleurodeles waltl</name>
    <name type="common">Iberian ribbed newt</name>
    <dbReference type="NCBI Taxonomy" id="8319"/>
    <lineage>
        <taxon>Eukaryota</taxon>
        <taxon>Metazoa</taxon>
        <taxon>Chordata</taxon>
        <taxon>Craniata</taxon>
        <taxon>Vertebrata</taxon>
        <taxon>Euteleostomi</taxon>
        <taxon>Amphibia</taxon>
        <taxon>Batrachia</taxon>
        <taxon>Caudata</taxon>
        <taxon>Salamandroidea</taxon>
        <taxon>Salamandridae</taxon>
        <taxon>Pleurodelinae</taxon>
        <taxon>Pleurodeles</taxon>
    </lineage>
</organism>
<dbReference type="Proteomes" id="UP001066276">
    <property type="component" value="Chromosome 6"/>
</dbReference>
<comment type="caution">
    <text evidence="1">The sequence shown here is derived from an EMBL/GenBank/DDBJ whole genome shotgun (WGS) entry which is preliminary data.</text>
</comment>
<dbReference type="EMBL" id="JANPWB010000010">
    <property type="protein sequence ID" value="KAJ1144338.1"/>
    <property type="molecule type" value="Genomic_DNA"/>
</dbReference>
<sequence length="85" mass="9557">MVGSGRHAPQIHARHRQYQCYVLGGAMRRPREAWQTLGSEDLITGAPWHDNTARACAGPHYLLCEQSIQQRGAVRAYAGHRDKHP</sequence>
<accession>A0AAV7QW98</accession>
<proteinExistence type="predicted"/>
<keyword evidence="2" id="KW-1185">Reference proteome</keyword>
<dbReference type="AlphaFoldDB" id="A0AAV7QW98"/>